<dbReference type="GO" id="GO:0016104">
    <property type="term" value="P:triterpenoid biosynthetic process"/>
    <property type="evidence" value="ECO:0007669"/>
    <property type="project" value="InterPro"/>
</dbReference>
<dbReference type="Pfam" id="PF13249">
    <property type="entry name" value="SQHop_cyclase_N"/>
    <property type="match status" value="1"/>
</dbReference>
<dbReference type="Pfam" id="PF13243">
    <property type="entry name" value="SQHop_cyclase_C"/>
    <property type="match status" value="1"/>
</dbReference>
<dbReference type="PROSITE" id="PS01074">
    <property type="entry name" value="TERPENE_SYNTHASES"/>
    <property type="match status" value="1"/>
</dbReference>
<evidence type="ECO:0000313" key="7">
    <source>
        <dbReference type="EMBL" id="RVT58516.1"/>
    </source>
</evidence>
<comment type="similarity">
    <text evidence="2">Belongs to the terpene cyclase/mutase family.</text>
</comment>
<dbReference type="InterPro" id="IPR032696">
    <property type="entry name" value="SQ_cyclase_C"/>
</dbReference>
<dbReference type="PANTHER" id="PTHR11764:SF20">
    <property type="entry name" value="LANOSTEROL SYNTHASE"/>
    <property type="match status" value="1"/>
</dbReference>
<organism evidence="7 8">
    <name type="scientific">Niallia taxi</name>
    <dbReference type="NCBI Taxonomy" id="2499688"/>
    <lineage>
        <taxon>Bacteria</taxon>
        <taxon>Bacillati</taxon>
        <taxon>Bacillota</taxon>
        <taxon>Bacilli</taxon>
        <taxon>Bacillales</taxon>
        <taxon>Bacillaceae</taxon>
        <taxon>Niallia</taxon>
    </lineage>
</organism>
<dbReference type="NCBIfam" id="TIGR01787">
    <property type="entry name" value="squalene_cyclas"/>
    <property type="match status" value="1"/>
</dbReference>
<protein>
    <submittedName>
        <fullName evidence="7">Squalene--hopene cyclase</fullName>
    </submittedName>
</protein>
<dbReference type="PANTHER" id="PTHR11764">
    <property type="entry name" value="TERPENE CYCLASE/MUTASE FAMILY MEMBER"/>
    <property type="match status" value="1"/>
</dbReference>
<dbReference type="InterPro" id="IPR002365">
    <property type="entry name" value="Terpene_synthase_CS"/>
</dbReference>
<evidence type="ECO:0000256" key="3">
    <source>
        <dbReference type="ARBA" id="ARBA00022737"/>
    </source>
</evidence>
<dbReference type="EMBL" id="RZTZ01000012">
    <property type="protein sequence ID" value="RVT58516.1"/>
    <property type="molecule type" value="Genomic_DNA"/>
</dbReference>
<gene>
    <name evidence="7" type="ORF">EM808_21570</name>
</gene>
<dbReference type="Proteomes" id="UP000288024">
    <property type="component" value="Unassembled WGS sequence"/>
</dbReference>
<dbReference type="GO" id="GO:0005811">
    <property type="term" value="C:lipid droplet"/>
    <property type="evidence" value="ECO:0007669"/>
    <property type="project" value="InterPro"/>
</dbReference>
<dbReference type="InterPro" id="IPR018333">
    <property type="entry name" value="Squalene_cyclase"/>
</dbReference>
<comment type="pathway">
    <text evidence="1">Secondary metabolite biosynthesis; hopanoid biosynthesis.</text>
</comment>
<feature type="domain" description="Squalene cyclase N-terminal" evidence="6">
    <location>
        <begin position="17"/>
        <end position="295"/>
    </location>
</feature>
<sequence>MITLETELIVREQKRRVAELASLQHTDGSFRFRFQGSLMTDAFFIITCRALDMKTEEENIKLLVDSLKASQQKEGYWKAYQDEPNGHLSATIIAYTALLYSGYVNRSDENMKKAKSFIVTNGGISKAHFMIRWMLSVNGLYPWSKMIYVPMTFLLLPSFQPVNFFQFSAYARIHFIPMLLASNKKFTIKSKNKPNLSDLHIRNDEASPAIEYLEDERSPFSFVWKEMKRIGKWPSYLHQLGYYYAEKYILDRLEEDGTLYSYASATFFMIYGLLSLGYRKDSPVIQKAMSGLSALIDKTGTHAHLENSTSTVWDTALISYSLQEAGCLPNDDFISKSVDYLLKKQHTKLGDWHVHNKGTSPGGWGFSDINTNNPDNDDTSAALRALTRSAANNKVIHEAWQRGTNFLLSMQNKDGGWGAFEKNTDWELLQHVPIENAKDAAVDPSTPDLTGRVLEYLGNFAGLTENHPHLKASVQWLLDNQERDGSWYGRWGVCYIYGTWAAITGLRAAGFSEKHASIEKGVKWLKSIQRQDGGWGESCRSSEKRTFIALPFSTDSQTAWAIDALVAAGESKSEAVTRGLKFLLTANKNTLSSTYPTGIGLPGQFYIHYHSYSKIYPLLAISHYLQSLKNTNSV</sequence>
<evidence type="ECO:0000259" key="5">
    <source>
        <dbReference type="Pfam" id="PF13243"/>
    </source>
</evidence>
<proteinExistence type="inferred from homology"/>
<comment type="caution">
    <text evidence="7">The sequence shown here is derived from an EMBL/GenBank/DDBJ whole genome shotgun (WGS) entry which is preliminary data.</text>
</comment>
<feature type="domain" description="Squalene cyclase C-terminal" evidence="5">
    <location>
        <begin position="310"/>
        <end position="625"/>
    </location>
</feature>
<dbReference type="InterPro" id="IPR008930">
    <property type="entry name" value="Terpenoid_cyclase/PrenylTrfase"/>
</dbReference>
<accession>A0A3S2U7M0</accession>
<evidence type="ECO:0000256" key="4">
    <source>
        <dbReference type="ARBA" id="ARBA00023235"/>
    </source>
</evidence>
<keyword evidence="3" id="KW-0677">Repeat</keyword>
<evidence type="ECO:0000313" key="8">
    <source>
        <dbReference type="Proteomes" id="UP000288024"/>
    </source>
</evidence>
<evidence type="ECO:0000256" key="2">
    <source>
        <dbReference type="ARBA" id="ARBA00009755"/>
    </source>
</evidence>
<dbReference type="InterPro" id="IPR032697">
    <property type="entry name" value="SQ_cyclase_N"/>
</dbReference>
<dbReference type="UniPathway" id="UPA00337"/>
<evidence type="ECO:0000259" key="6">
    <source>
        <dbReference type="Pfam" id="PF13249"/>
    </source>
</evidence>
<dbReference type="SUPFAM" id="SSF48239">
    <property type="entry name" value="Terpenoid cyclases/Protein prenyltransferases"/>
    <property type="match status" value="2"/>
</dbReference>
<keyword evidence="8" id="KW-1185">Reference proteome</keyword>
<name>A0A3S2U7M0_9BACI</name>
<dbReference type="AlphaFoldDB" id="A0A3S2U7M0"/>
<dbReference type="Gene3D" id="1.50.10.20">
    <property type="match status" value="2"/>
</dbReference>
<reference evidence="7 8" key="1">
    <citation type="submission" date="2019-01" db="EMBL/GenBank/DDBJ databases">
        <title>Bacillus sp. M5HDSG1-1, whole genome shotgun sequence.</title>
        <authorList>
            <person name="Tuo L."/>
        </authorList>
    </citation>
    <scope>NUCLEOTIDE SEQUENCE [LARGE SCALE GENOMIC DNA]</scope>
    <source>
        <strain evidence="7 8">M5HDSG1-1</strain>
    </source>
</reference>
<evidence type="ECO:0000256" key="1">
    <source>
        <dbReference type="ARBA" id="ARBA00004999"/>
    </source>
</evidence>
<dbReference type="SFLD" id="SFLDG01016">
    <property type="entry name" value="Prenyltransferase_Like_2"/>
    <property type="match status" value="1"/>
</dbReference>
<dbReference type="GO" id="GO:0016866">
    <property type="term" value="F:intramolecular transferase activity"/>
    <property type="evidence" value="ECO:0007669"/>
    <property type="project" value="InterPro"/>
</dbReference>
<keyword evidence="4" id="KW-0413">Isomerase</keyword>